<accession>A0A1G9WGL8</accession>
<protein>
    <recommendedName>
        <fullName evidence="3">DUF2442 domain-containing protein</fullName>
    </recommendedName>
</protein>
<dbReference type="Pfam" id="PF10387">
    <property type="entry name" value="DUF2442"/>
    <property type="match status" value="1"/>
</dbReference>
<dbReference type="InterPro" id="IPR018841">
    <property type="entry name" value="DUF2442"/>
</dbReference>
<sequence>MFTPEVVQVIPHENYVVEVLFQDGKIVNYDASHLLEKGGFTKLKDKDFYMSRCTVMNHTLAWDTSGEYNPTNCLDIAPDMLYSIQ</sequence>
<evidence type="ECO:0000313" key="1">
    <source>
        <dbReference type="EMBL" id="SDM83403.1"/>
    </source>
</evidence>
<proteinExistence type="predicted"/>
<name>A0A1G9WGL8_9FIRM</name>
<dbReference type="Proteomes" id="UP000187651">
    <property type="component" value="Unassembled WGS sequence"/>
</dbReference>
<reference evidence="2" key="1">
    <citation type="submission" date="2016-10" db="EMBL/GenBank/DDBJ databases">
        <authorList>
            <person name="Varghese N."/>
            <person name="Submissions S."/>
        </authorList>
    </citation>
    <scope>NUCLEOTIDE SEQUENCE [LARGE SCALE GENOMIC DNA]</scope>
    <source>
        <strain evidence="2">M83</strain>
    </source>
</reference>
<dbReference type="AlphaFoldDB" id="A0A1G9WGL8"/>
<keyword evidence="2" id="KW-1185">Reference proteome</keyword>
<evidence type="ECO:0000313" key="2">
    <source>
        <dbReference type="Proteomes" id="UP000187651"/>
    </source>
</evidence>
<dbReference type="SUPFAM" id="SSF143880">
    <property type="entry name" value="NE0471 N-terminal domain-like"/>
    <property type="match status" value="1"/>
</dbReference>
<gene>
    <name evidence="1" type="ORF">SAMN05216544_1194</name>
</gene>
<dbReference type="RefSeq" id="WP_074521372.1">
    <property type="nucleotide sequence ID" value="NZ_FNHZ01000003.1"/>
</dbReference>
<organism evidence="1 2">
    <name type="scientific">Lachnospira pectinoschiza</name>
    <dbReference type="NCBI Taxonomy" id="28052"/>
    <lineage>
        <taxon>Bacteria</taxon>
        <taxon>Bacillati</taxon>
        <taxon>Bacillota</taxon>
        <taxon>Clostridia</taxon>
        <taxon>Lachnospirales</taxon>
        <taxon>Lachnospiraceae</taxon>
        <taxon>Lachnospira</taxon>
    </lineage>
</organism>
<dbReference type="EMBL" id="FNHZ01000003">
    <property type="protein sequence ID" value="SDM83403.1"/>
    <property type="molecule type" value="Genomic_DNA"/>
</dbReference>
<dbReference type="InterPro" id="IPR036782">
    <property type="entry name" value="NE0471-like_N"/>
</dbReference>
<dbReference type="OrthoDB" id="1666234at2"/>
<evidence type="ECO:0008006" key="3">
    <source>
        <dbReference type="Google" id="ProtNLM"/>
    </source>
</evidence>
<dbReference type="Gene3D" id="3.30.2020.10">
    <property type="entry name" value="NE0471-like N-terminal domain"/>
    <property type="match status" value="1"/>
</dbReference>